<feature type="domain" description="N-acetyltransferase" evidence="1">
    <location>
        <begin position="1"/>
        <end position="147"/>
    </location>
</feature>
<sequence length="162" mass="18585">MALHHAPLLNELYHAAPDYFALLGTRIPNFTEIQHDVEIALHDPRRHLSLIHDAQGELVGSLDYKTDYPQIGDLTINLLLIREDRQNQHLGETTVRQLEKRLPSGTQRVLASVLGNNPRGVRFWERLGYSFELDARPVMSWYAKRLGLPTHQRPHKLDVASD</sequence>
<organism evidence="2 3">
    <name type="scientific">Deinococcus xinjiangensis</name>
    <dbReference type="NCBI Taxonomy" id="457454"/>
    <lineage>
        <taxon>Bacteria</taxon>
        <taxon>Thermotogati</taxon>
        <taxon>Deinococcota</taxon>
        <taxon>Deinococci</taxon>
        <taxon>Deinococcales</taxon>
        <taxon>Deinococcaceae</taxon>
        <taxon>Deinococcus</taxon>
    </lineage>
</organism>
<comment type="caution">
    <text evidence="2">The sequence shown here is derived from an EMBL/GenBank/DDBJ whole genome shotgun (WGS) entry which is preliminary data.</text>
</comment>
<dbReference type="PROSITE" id="PS51186">
    <property type="entry name" value="GNAT"/>
    <property type="match status" value="1"/>
</dbReference>
<evidence type="ECO:0000313" key="2">
    <source>
        <dbReference type="EMBL" id="GAA5501474.1"/>
    </source>
</evidence>
<dbReference type="Pfam" id="PF00583">
    <property type="entry name" value="Acetyltransf_1"/>
    <property type="match status" value="1"/>
</dbReference>
<dbReference type="InterPro" id="IPR000182">
    <property type="entry name" value="GNAT_dom"/>
</dbReference>
<dbReference type="Gene3D" id="3.40.630.30">
    <property type="match status" value="1"/>
</dbReference>
<dbReference type="Proteomes" id="UP001458946">
    <property type="component" value="Unassembled WGS sequence"/>
</dbReference>
<dbReference type="EMBL" id="BAABRN010000009">
    <property type="protein sequence ID" value="GAA5501474.1"/>
    <property type="molecule type" value="Genomic_DNA"/>
</dbReference>
<evidence type="ECO:0000313" key="3">
    <source>
        <dbReference type="Proteomes" id="UP001458946"/>
    </source>
</evidence>
<dbReference type="SUPFAM" id="SSF55729">
    <property type="entry name" value="Acyl-CoA N-acyltransferases (Nat)"/>
    <property type="match status" value="1"/>
</dbReference>
<gene>
    <name evidence="2" type="ORF">Dxin01_01206</name>
</gene>
<proteinExistence type="predicted"/>
<keyword evidence="3" id="KW-1185">Reference proteome</keyword>
<dbReference type="RefSeq" id="WP_353541440.1">
    <property type="nucleotide sequence ID" value="NZ_BAABRN010000009.1"/>
</dbReference>
<reference evidence="2 3" key="1">
    <citation type="submission" date="2024-02" db="EMBL/GenBank/DDBJ databases">
        <title>Deinococcus xinjiangensis NBRC 107630.</title>
        <authorList>
            <person name="Ichikawa N."/>
            <person name="Katano-Makiyama Y."/>
            <person name="Hidaka K."/>
        </authorList>
    </citation>
    <scope>NUCLEOTIDE SEQUENCE [LARGE SCALE GENOMIC DNA]</scope>
    <source>
        <strain evidence="2 3">NBRC 107630</strain>
    </source>
</reference>
<dbReference type="InterPro" id="IPR016181">
    <property type="entry name" value="Acyl_CoA_acyltransferase"/>
</dbReference>
<protein>
    <recommendedName>
        <fullName evidence="1">N-acetyltransferase domain-containing protein</fullName>
    </recommendedName>
</protein>
<evidence type="ECO:0000259" key="1">
    <source>
        <dbReference type="PROSITE" id="PS51186"/>
    </source>
</evidence>
<accession>A0ABP9V868</accession>
<name>A0ABP9V868_9DEIO</name>